<proteinExistence type="predicted"/>
<sequence length="347" mass="38378">MKFTLLSASVISALALLPGAHAWGKEGHAIVATIAELHLDPTVLPTLCSILNPSRPGGSCSLASVASWADEIRNRMKWSGPMHYANAVADHPPQLCLFPGAKGWEGDVNVLKGIRNTTDLLSQWVQQGSDLSDPIASEALKFLIHFAGDMHMPFHLVGRARGANDIFVKWGNRKVKLHGMWDGNLVDRAIETTPSDWEQQLGSEIEHHLHGDHYDPLIRKVLVQGINQTWAGEVQSWVQCPAASSALPRGDDQTVLQSQREASDTDDGSVCPWHWASPIHQLTCDWVWPKQLEQPPYNDHQGPLLELDTDEYGGKITREWVVEKLLTMGGIRLASILNLIFTQQKGN</sequence>
<organism evidence="1 2">
    <name type="scientific">Thelephora ganbajun</name>
    <name type="common">Ganba fungus</name>
    <dbReference type="NCBI Taxonomy" id="370292"/>
    <lineage>
        <taxon>Eukaryota</taxon>
        <taxon>Fungi</taxon>
        <taxon>Dikarya</taxon>
        <taxon>Basidiomycota</taxon>
        <taxon>Agaricomycotina</taxon>
        <taxon>Agaricomycetes</taxon>
        <taxon>Thelephorales</taxon>
        <taxon>Thelephoraceae</taxon>
        <taxon>Thelephora</taxon>
    </lineage>
</organism>
<protein>
    <submittedName>
        <fullName evidence="1">Phospholipase C/P1 nuclease</fullName>
    </submittedName>
</protein>
<accession>A0ACB6ZFH0</accession>
<dbReference type="EMBL" id="MU118015">
    <property type="protein sequence ID" value="KAF9648381.1"/>
    <property type="molecule type" value="Genomic_DNA"/>
</dbReference>
<gene>
    <name evidence="1" type="ORF">BDM02DRAFT_2288935</name>
</gene>
<keyword evidence="2" id="KW-1185">Reference proteome</keyword>
<name>A0ACB6ZFH0_THEGA</name>
<reference evidence="1" key="1">
    <citation type="submission" date="2019-10" db="EMBL/GenBank/DDBJ databases">
        <authorList>
            <consortium name="DOE Joint Genome Institute"/>
            <person name="Kuo A."/>
            <person name="Miyauchi S."/>
            <person name="Kiss E."/>
            <person name="Drula E."/>
            <person name="Kohler A."/>
            <person name="Sanchez-Garcia M."/>
            <person name="Andreopoulos B."/>
            <person name="Barry K.W."/>
            <person name="Bonito G."/>
            <person name="Buee M."/>
            <person name="Carver A."/>
            <person name="Chen C."/>
            <person name="Cichocki N."/>
            <person name="Clum A."/>
            <person name="Culley D."/>
            <person name="Crous P.W."/>
            <person name="Fauchery L."/>
            <person name="Girlanda M."/>
            <person name="Hayes R."/>
            <person name="Keri Z."/>
            <person name="Labutti K."/>
            <person name="Lipzen A."/>
            <person name="Lombard V."/>
            <person name="Magnuson J."/>
            <person name="Maillard F."/>
            <person name="Morin E."/>
            <person name="Murat C."/>
            <person name="Nolan M."/>
            <person name="Ohm R."/>
            <person name="Pangilinan J."/>
            <person name="Pereira M."/>
            <person name="Perotto S."/>
            <person name="Peter M."/>
            <person name="Riley R."/>
            <person name="Sitrit Y."/>
            <person name="Stielow B."/>
            <person name="Szollosi G."/>
            <person name="Zifcakova L."/>
            <person name="Stursova M."/>
            <person name="Spatafora J.W."/>
            <person name="Tedersoo L."/>
            <person name="Vaario L.-M."/>
            <person name="Yamada A."/>
            <person name="Yan M."/>
            <person name="Wang P."/>
            <person name="Xu J."/>
            <person name="Bruns T."/>
            <person name="Baldrian P."/>
            <person name="Vilgalys R."/>
            <person name="Henrissat B."/>
            <person name="Grigoriev I.V."/>
            <person name="Hibbett D."/>
            <person name="Nagy L.G."/>
            <person name="Martin F.M."/>
        </authorList>
    </citation>
    <scope>NUCLEOTIDE SEQUENCE</scope>
    <source>
        <strain evidence="1">P2</strain>
    </source>
</reference>
<comment type="caution">
    <text evidence="1">The sequence shown here is derived from an EMBL/GenBank/DDBJ whole genome shotgun (WGS) entry which is preliminary data.</text>
</comment>
<reference evidence="1" key="2">
    <citation type="journal article" date="2020" name="Nat. Commun.">
        <title>Large-scale genome sequencing of mycorrhizal fungi provides insights into the early evolution of symbiotic traits.</title>
        <authorList>
            <person name="Miyauchi S."/>
            <person name="Kiss E."/>
            <person name="Kuo A."/>
            <person name="Drula E."/>
            <person name="Kohler A."/>
            <person name="Sanchez-Garcia M."/>
            <person name="Morin E."/>
            <person name="Andreopoulos B."/>
            <person name="Barry K.W."/>
            <person name="Bonito G."/>
            <person name="Buee M."/>
            <person name="Carver A."/>
            <person name="Chen C."/>
            <person name="Cichocki N."/>
            <person name="Clum A."/>
            <person name="Culley D."/>
            <person name="Crous P.W."/>
            <person name="Fauchery L."/>
            <person name="Girlanda M."/>
            <person name="Hayes R.D."/>
            <person name="Keri Z."/>
            <person name="LaButti K."/>
            <person name="Lipzen A."/>
            <person name="Lombard V."/>
            <person name="Magnuson J."/>
            <person name="Maillard F."/>
            <person name="Murat C."/>
            <person name="Nolan M."/>
            <person name="Ohm R.A."/>
            <person name="Pangilinan J."/>
            <person name="Pereira M.F."/>
            <person name="Perotto S."/>
            <person name="Peter M."/>
            <person name="Pfister S."/>
            <person name="Riley R."/>
            <person name="Sitrit Y."/>
            <person name="Stielow J.B."/>
            <person name="Szollosi G."/>
            <person name="Zifcakova L."/>
            <person name="Stursova M."/>
            <person name="Spatafora J.W."/>
            <person name="Tedersoo L."/>
            <person name="Vaario L.M."/>
            <person name="Yamada A."/>
            <person name="Yan M."/>
            <person name="Wang P."/>
            <person name="Xu J."/>
            <person name="Bruns T."/>
            <person name="Baldrian P."/>
            <person name="Vilgalys R."/>
            <person name="Dunand C."/>
            <person name="Henrissat B."/>
            <person name="Grigoriev I.V."/>
            <person name="Hibbett D."/>
            <person name="Nagy L.G."/>
            <person name="Martin F.M."/>
        </authorList>
    </citation>
    <scope>NUCLEOTIDE SEQUENCE</scope>
    <source>
        <strain evidence="1">P2</strain>
    </source>
</reference>
<dbReference type="Proteomes" id="UP000886501">
    <property type="component" value="Unassembled WGS sequence"/>
</dbReference>
<evidence type="ECO:0000313" key="2">
    <source>
        <dbReference type="Proteomes" id="UP000886501"/>
    </source>
</evidence>
<evidence type="ECO:0000313" key="1">
    <source>
        <dbReference type="EMBL" id="KAF9648381.1"/>
    </source>
</evidence>